<dbReference type="OrthoDB" id="5507947at2"/>
<organism evidence="1 2">
    <name type="scientific">Caldicellulosiruptor acetigenus (strain ATCC 700853 / DSM 12137 / I77R1B)</name>
    <name type="common">Caldicellulosiruptor kristjanssonii</name>
    <dbReference type="NCBI Taxonomy" id="632335"/>
    <lineage>
        <taxon>Bacteria</taxon>
        <taxon>Bacillati</taxon>
        <taxon>Bacillota</taxon>
        <taxon>Bacillota incertae sedis</taxon>
        <taxon>Caldicellulosiruptorales</taxon>
        <taxon>Caldicellulosiruptoraceae</taxon>
        <taxon>Caldicellulosiruptor</taxon>
    </lineage>
</organism>
<evidence type="ECO:0000313" key="1">
    <source>
        <dbReference type="EMBL" id="ADQ40171.1"/>
    </source>
</evidence>
<dbReference type="HOGENOM" id="CLU_1515172_0_0_9"/>
<name>E4SA94_CALA7</name>
<sequence>MFSTPTLYKIIVSLLGPEVLEKYEMDYNSRLLIQKAIYLLQELVGKELYNFSWYLAGPYSPLLSRQVFNEILTNLEEVKKEAENVRFTEKGEKFIKKVKEFFEMESDQLEHLKLTKADWYELLASMYYLYKRGQIDSKEDLKRAIKVNKKRFNEEQICFSIEEFYKRVQEIDKNGKI</sequence>
<keyword evidence="2" id="KW-1185">Reference proteome</keyword>
<protein>
    <recommendedName>
        <fullName evidence="3">Antitoxin SocA-like Panacea domain-containing protein</fullName>
    </recommendedName>
</protein>
<gene>
    <name evidence="1" type="ordered locus">Calkr_0628</name>
</gene>
<reference evidence="1 2" key="2">
    <citation type="journal article" date="2011" name="J. Bacteriol.">
        <title>Complete genome sequences for the anaerobic, extremely thermophilic plant biomass-degrading bacteria Caldicellulosiruptor hydrothermalis, Caldicellulosiruptor kristjanssonii, Caldicellulosiruptor kronotskyensis, Caldicellulosiruptor owensenis, and Caldicellulosiruptor lactoaceticus.</title>
        <authorList>
            <person name="Blumer-Schuette S.E."/>
            <person name="Ozdemir I."/>
            <person name="Mistry D."/>
            <person name="Lucas S."/>
            <person name="Lapidus A."/>
            <person name="Cheng J.F."/>
            <person name="Goodwin L.A."/>
            <person name="Pitluck S."/>
            <person name="Land M.L."/>
            <person name="Hauser L.J."/>
            <person name="Woyke T."/>
            <person name="Mikhailova N."/>
            <person name="Pati A."/>
            <person name="Kyrpides N.C."/>
            <person name="Ivanova N."/>
            <person name="Detter J.C."/>
            <person name="Walston-Davenport K."/>
            <person name="Han S."/>
            <person name="Adams M.W."/>
            <person name="Kelly R.M."/>
        </authorList>
    </citation>
    <scope>NUCLEOTIDE SEQUENCE [LARGE SCALE GENOMIC DNA]</scope>
    <source>
        <strain evidence="2">ATCC 700853 / DSM 12137 / I77R1B</strain>
    </source>
</reference>
<dbReference type="KEGG" id="cki:Calkr_0628"/>
<dbReference type="RefSeq" id="WP_013432004.1">
    <property type="nucleotide sequence ID" value="NC_014721.1"/>
</dbReference>
<dbReference type="STRING" id="632335.Calkr_0628"/>
<dbReference type="Proteomes" id="UP000009256">
    <property type="component" value="Chromosome"/>
</dbReference>
<proteinExistence type="predicted"/>
<accession>E4SA94</accession>
<evidence type="ECO:0008006" key="3">
    <source>
        <dbReference type="Google" id="ProtNLM"/>
    </source>
</evidence>
<evidence type="ECO:0000313" key="2">
    <source>
        <dbReference type="Proteomes" id="UP000009256"/>
    </source>
</evidence>
<dbReference type="EMBL" id="CP002326">
    <property type="protein sequence ID" value="ADQ40171.1"/>
    <property type="molecule type" value="Genomic_DNA"/>
</dbReference>
<dbReference type="AlphaFoldDB" id="E4SA94"/>
<reference key="1">
    <citation type="submission" date="2010-11" db="EMBL/GenBank/DDBJ databases">
        <title>Complete sequence of chromosome of Caldicellulosiruptor kristjanssonii 177R1B.</title>
        <authorList>
            <consortium name="US DOE Joint Genome Institute"/>
            <person name="Lucas S."/>
            <person name="Copeland A."/>
            <person name="Lapidus A."/>
            <person name="Cheng J.-F."/>
            <person name="Bruce D."/>
            <person name="Goodwin L."/>
            <person name="Pitluck S."/>
            <person name="Davenport K."/>
            <person name="Detter J.C."/>
            <person name="Han C."/>
            <person name="Tapia R."/>
            <person name="Land M."/>
            <person name="Hauser L."/>
            <person name="Jeffries C."/>
            <person name="Kyrpides N."/>
            <person name="Ivanova N."/>
            <person name="Mikhailova N."/>
            <person name="Blumer-Schuette S.E."/>
            <person name="Kelly R.M."/>
            <person name="Woyke T."/>
        </authorList>
    </citation>
    <scope>NUCLEOTIDE SEQUENCE</scope>
    <source>
        <strain>177R1B</strain>
    </source>
</reference>